<organism evidence="3 4">
    <name type="scientific">Streptomyces cuspidosporus</name>
    <dbReference type="NCBI Taxonomy" id="66882"/>
    <lineage>
        <taxon>Bacteria</taxon>
        <taxon>Bacillati</taxon>
        <taxon>Actinomycetota</taxon>
        <taxon>Actinomycetes</taxon>
        <taxon>Kitasatosporales</taxon>
        <taxon>Streptomycetaceae</taxon>
        <taxon>Streptomyces</taxon>
    </lineage>
</organism>
<proteinExistence type="inferred from homology"/>
<reference evidence="3 4" key="1">
    <citation type="journal article" date="2019" name="Int. J. Syst. Evol. Microbiol.">
        <title>The Global Catalogue of Microorganisms (GCM) 10K type strain sequencing project: providing services to taxonomists for standard genome sequencing and annotation.</title>
        <authorList>
            <consortium name="The Broad Institute Genomics Platform"/>
            <consortium name="The Broad Institute Genome Sequencing Center for Infectious Disease"/>
            <person name="Wu L."/>
            <person name="Ma J."/>
        </authorList>
    </citation>
    <scope>NUCLEOTIDE SEQUENCE [LARGE SCALE GENOMIC DNA]</scope>
    <source>
        <strain evidence="3 4">JCM 4316</strain>
    </source>
</reference>
<comment type="caution">
    <text evidence="3">The sequence shown here is derived from an EMBL/GenBank/DDBJ whole genome shotgun (WGS) entry which is preliminary data.</text>
</comment>
<dbReference type="Pfam" id="PF00732">
    <property type="entry name" value="GMC_oxred_N"/>
    <property type="match status" value="1"/>
</dbReference>
<dbReference type="Gene3D" id="3.30.410.40">
    <property type="match status" value="1"/>
</dbReference>
<evidence type="ECO:0000259" key="2">
    <source>
        <dbReference type="PROSITE" id="PS00624"/>
    </source>
</evidence>
<evidence type="ECO:0000256" key="1">
    <source>
        <dbReference type="ARBA" id="ARBA00010790"/>
    </source>
</evidence>
<dbReference type="PROSITE" id="PS00624">
    <property type="entry name" value="GMC_OXRED_2"/>
    <property type="match status" value="1"/>
</dbReference>
<dbReference type="Pfam" id="PF05199">
    <property type="entry name" value="GMC_oxred_C"/>
    <property type="match status" value="1"/>
</dbReference>
<feature type="domain" description="Glucose-methanol-choline oxidoreductase N-terminal" evidence="2">
    <location>
        <begin position="251"/>
        <end position="265"/>
    </location>
</feature>
<name>A0ABN3H1G7_9ACTN</name>
<dbReference type="InterPro" id="IPR000172">
    <property type="entry name" value="GMC_OxRdtase_N"/>
</dbReference>
<dbReference type="SUPFAM" id="SSF54373">
    <property type="entry name" value="FAD-linked reductases, C-terminal domain"/>
    <property type="match status" value="1"/>
</dbReference>
<protein>
    <submittedName>
        <fullName evidence="3">GMC family oxidoreductase N-terminal domain-containing protein</fullName>
    </submittedName>
</protein>
<keyword evidence="4" id="KW-1185">Reference proteome</keyword>
<gene>
    <name evidence="3" type="ORF">GCM10010246_69770</name>
</gene>
<sequence>MSVPVAPVAFDYVVIGGGTAGSVIASRLTEDPDVRVAVIEGGPSDVDRPEVLTLRRWLGLLGGELDYDYPTTEQPRGNSHIRHSRARVLGGCSSHNTLISFKPLPGDWDEWVKAGADGWDAASMDPYFARLRNNIVPVDEKDRNAIAHDFVEAAQAALGVPRVEGFNKEPFHEGVGFFDLAYHPEDNKRSSASVAYLHPFLDRPNLHLMLETWAYRIEVDESGRATGVRVRTKDGAELLVEAGREVLVCAGAVDTPRLLLHSGIGPRRDLEALGIPVVHDLPGVGENLLDHPESVIVWETDGPIPENSAMDSDAGLFVRRDPDAQGPDLMFHFYQIPFTDNPERLGYEKPEHGVSMTPNIPKPRSRGRLYLTSADPSVKPALDFRYFTDQEDYDGRTLVDGIRIAREVAKTEPLAGWLKREVCPGPEVTSDEELSEYARKVAHTVYHPAGTCRMGAVSDDLAVVGPDLRIRGLEGIRIADASVFPTMPAVNPMIGVLMVGEKCAELLVAGGEA</sequence>
<dbReference type="EMBL" id="BAAASD010000043">
    <property type="protein sequence ID" value="GAA2366777.1"/>
    <property type="molecule type" value="Genomic_DNA"/>
</dbReference>
<dbReference type="Gene3D" id="3.50.50.60">
    <property type="entry name" value="FAD/NAD(P)-binding domain"/>
    <property type="match status" value="1"/>
</dbReference>
<dbReference type="PIRSF" id="PIRSF000137">
    <property type="entry name" value="Alcohol_oxidase"/>
    <property type="match status" value="1"/>
</dbReference>
<dbReference type="RefSeq" id="WP_346178315.1">
    <property type="nucleotide sequence ID" value="NZ_BAAASD010000043.1"/>
</dbReference>
<comment type="similarity">
    <text evidence="1">Belongs to the GMC oxidoreductase family.</text>
</comment>
<dbReference type="PANTHER" id="PTHR11552">
    <property type="entry name" value="GLUCOSE-METHANOL-CHOLINE GMC OXIDOREDUCTASE"/>
    <property type="match status" value="1"/>
</dbReference>
<dbReference type="PANTHER" id="PTHR11552:SF152">
    <property type="entry name" value="OXIDASE (CODA), PUTATIVE (AFU_ORTHOLOGUE AFUA_8G04090)-RELATED"/>
    <property type="match status" value="1"/>
</dbReference>
<dbReference type="SUPFAM" id="SSF51905">
    <property type="entry name" value="FAD/NAD(P)-binding domain"/>
    <property type="match status" value="1"/>
</dbReference>
<dbReference type="InterPro" id="IPR007867">
    <property type="entry name" value="GMC_OxRtase_C"/>
</dbReference>
<accession>A0ABN3H1G7</accession>
<dbReference type="Proteomes" id="UP001500253">
    <property type="component" value="Unassembled WGS sequence"/>
</dbReference>
<dbReference type="InterPro" id="IPR012132">
    <property type="entry name" value="GMC_OxRdtase"/>
</dbReference>
<dbReference type="InterPro" id="IPR036188">
    <property type="entry name" value="FAD/NAD-bd_sf"/>
</dbReference>
<evidence type="ECO:0000313" key="4">
    <source>
        <dbReference type="Proteomes" id="UP001500253"/>
    </source>
</evidence>
<evidence type="ECO:0000313" key="3">
    <source>
        <dbReference type="EMBL" id="GAA2366777.1"/>
    </source>
</evidence>